<gene>
    <name evidence="1" type="ORF">HQ945_08945</name>
</gene>
<evidence type="ECO:0000313" key="1">
    <source>
        <dbReference type="EMBL" id="NTS31378.1"/>
    </source>
</evidence>
<reference evidence="1 2" key="1">
    <citation type="submission" date="2020-05" db="EMBL/GenBank/DDBJ databases">
        <authorList>
            <person name="Kim M.K."/>
        </authorList>
    </citation>
    <scope>NUCLEOTIDE SEQUENCE [LARGE SCALE GENOMIC DNA]</scope>
    <source>
        <strain evidence="1 2">BT25</strain>
    </source>
</reference>
<keyword evidence="2" id="KW-1185">Reference proteome</keyword>
<evidence type="ECO:0000313" key="2">
    <source>
        <dbReference type="Proteomes" id="UP000550508"/>
    </source>
</evidence>
<dbReference type="AlphaFoldDB" id="A0A849VNA4"/>
<accession>A0A849VNA4</accession>
<name>A0A849VNA4_9HYPH</name>
<protein>
    <submittedName>
        <fullName evidence="1">Uncharacterized protein</fullName>
    </submittedName>
</protein>
<proteinExistence type="predicted"/>
<dbReference type="Proteomes" id="UP000550508">
    <property type="component" value="Unassembled WGS sequence"/>
</dbReference>
<dbReference type="EMBL" id="JABUMX010000002">
    <property type="protein sequence ID" value="NTS31378.1"/>
    <property type="molecule type" value="Genomic_DNA"/>
</dbReference>
<sequence>MSTTALTEAKQWADALMEAEWRGRKDRDGPVRYRLSKKTGVPESYLYRLQYKTAEMKDVAGSVYRSLMLAYEDMCERNEKAADAMREQRQTLRITNEAHQKSA</sequence>
<comment type="caution">
    <text evidence="1">The sequence shown here is derived from an EMBL/GenBank/DDBJ whole genome shotgun (WGS) entry which is preliminary data.</text>
</comment>
<organism evidence="1 2">
    <name type="scientific">Phyllobacterium pellucidum</name>
    <dbReference type="NCBI Taxonomy" id="2740464"/>
    <lineage>
        <taxon>Bacteria</taxon>
        <taxon>Pseudomonadati</taxon>
        <taxon>Pseudomonadota</taxon>
        <taxon>Alphaproteobacteria</taxon>
        <taxon>Hyphomicrobiales</taxon>
        <taxon>Phyllobacteriaceae</taxon>
        <taxon>Phyllobacterium</taxon>
    </lineage>
</organism>